<evidence type="ECO:0000313" key="6">
    <source>
        <dbReference type="Proteomes" id="UP000237274"/>
    </source>
</evidence>
<organism evidence="5 6">
    <name type="scientific">Pectobacterium odoriferum</name>
    <dbReference type="NCBI Taxonomy" id="78398"/>
    <lineage>
        <taxon>Bacteria</taxon>
        <taxon>Pseudomonadati</taxon>
        <taxon>Pseudomonadota</taxon>
        <taxon>Gammaproteobacteria</taxon>
        <taxon>Enterobacterales</taxon>
        <taxon>Pectobacteriaceae</taxon>
        <taxon>Pectobacterium</taxon>
    </lineage>
</organism>
<dbReference type="Gene3D" id="3.30.300.30">
    <property type="match status" value="1"/>
</dbReference>
<feature type="domain" description="Carrier" evidence="4">
    <location>
        <begin position="936"/>
        <end position="1011"/>
    </location>
</feature>
<dbReference type="PANTHER" id="PTHR45527">
    <property type="entry name" value="NONRIBOSOMAL PEPTIDE SYNTHETASE"/>
    <property type="match status" value="1"/>
</dbReference>
<dbReference type="Gene3D" id="3.40.50.12780">
    <property type="entry name" value="N-terminal domain of ligase-like"/>
    <property type="match status" value="1"/>
</dbReference>
<dbReference type="SUPFAM" id="SSF52777">
    <property type="entry name" value="CoA-dependent acyltransferases"/>
    <property type="match status" value="2"/>
</dbReference>
<comment type="cofactor">
    <cofactor evidence="1">
        <name>pantetheine 4'-phosphate</name>
        <dbReference type="ChEBI" id="CHEBI:47942"/>
    </cofactor>
</comment>
<sequence>MFENFNIVSLTPVQEGMLFHSLEKDNDDVYVTNFTLSLLGTVDEERLNEAWNRVVTEHQALRTIYRWTGLSQPVQIIFAQRKNNIEFRHDPTDAIKAGQTLNVSARIKNTEIDLETNPIKGFLYSLGAEKYLLHIQYHHICMDGWSLGLLLTKLWDYYDRPGTVRVQPELDYERYIQHLNTVKQSEEARSYWRSAICLEAAISLPAQKNASHRTLNRVDRQLDSEVMCKLEGYCKANGFTMAHAIYAAWSILLAKYNDAGDICFGTTVSGRDVGFAGEIEDSIGLYIQTPPLCVNSLSGKDTLASVMQKIKDITLARESHKAYPLADIQAIHNIRHPLFDTIVVIENYPLAKRLRQLSTHVDITDYSIEEKTNFDLCLEVNLLETALLRLSYNTEKYPHYVIANVLKHFEQVLDAIVNNDQLTLARLCLLDEQEYQRLVVDFNHRPPVFSRHTHLIDAWQEVVALHHDSIALCQQDRRVTYAELDALANSVAAQLQARGVRHQELVAIQRRSGVMTIAILIAVAKLGAVYVPLDISTPEERVRSIMSNGIRHLITQDDPDLRDELAQTADGRPRVAYSSDDLLYTIFTSGSTGEPKGVMLEHRTVMNYIQWAIQRYHPVGQRAVYPLFTSLAFDLTVTSIWCPLIGGGTINIIDKDAFNALQDVAALPGLTNIKLTPSQLGLLNPLMNDKTRSLSTFVLGGEQLESKLCCEVTDKLPVGARIFNEYGPTEATVGCMIWQYARGSDTPAVAIGVPIDNAKIYILDRFMQPQPAGIPGELYIGGDVLARGYLGRPDLTADKFVTHPVDHSRIYKTGDLAFFNEQGYVEYIGRKDNQVKLRGYRIELDEIAARIKSYEEGSNAVVVIRTINGEEQLVAYYVSPSGIKEMLLRQFLSAHLPSYMIPTVFQPVSEIKLTINGKVDLSTLPEINVVSERIDLTTSSYKEKVVEIFSSVLEIKKIDLHASFFDLGANSIRLLRITSLLNGFLPRQIKIVDFFTYPNIASLLFYIEFGEEHVPQQVNQSETLSRRDRMVSRRSKMNRSVNLPN</sequence>
<dbReference type="Gene3D" id="3.30.559.30">
    <property type="entry name" value="Nonribosomal peptide synthetase, condensation domain"/>
    <property type="match status" value="1"/>
</dbReference>
<keyword evidence="3" id="KW-0597">Phosphoprotein</keyword>
<dbReference type="CDD" id="cd05930">
    <property type="entry name" value="A_NRPS"/>
    <property type="match status" value="1"/>
</dbReference>
<dbReference type="Gene3D" id="1.10.1200.10">
    <property type="entry name" value="ACP-like"/>
    <property type="match status" value="1"/>
</dbReference>
<dbReference type="SUPFAM" id="SSF56801">
    <property type="entry name" value="Acetyl-CoA synthetase-like"/>
    <property type="match status" value="1"/>
</dbReference>
<evidence type="ECO:0000313" key="5">
    <source>
        <dbReference type="EMBL" id="POE23301.1"/>
    </source>
</evidence>
<evidence type="ECO:0000256" key="1">
    <source>
        <dbReference type="ARBA" id="ARBA00001957"/>
    </source>
</evidence>
<dbReference type="InterPro" id="IPR010071">
    <property type="entry name" value="AA_adenyl_dom"/>
</dbReference>
<dbReference type="InterPro" id="IPR000873">
    <property type="entry name" value="AMP-dep_synth/lig_dom"/>
</dbReference>
<evidence type="ECO:0000256" key="2">
    <source>
        <dbReference type="ARBA" id="ARBA00022450"/>
    </source>
</evidence>
<dbReference type="InterPro" id="IPR023213">
    <property type="entry name" value="CAT-like_dom_sf"/>
</dbReference>
<dbReference type="PANTHER" id="PTHR45527:SF1">
    <property type="entry name" value="FATTY ACID SYNTHASE"/>
    <property type="match status" value="1"/>
</dbReference>
<dbReference type="InterPro" id="IPR006162">
    <property type="entry name" value="Ppantetheine_attach_site"/>
</dbReference>
<dbReference type="SUPFAM" id="SSF47336">
    <property type="entry name" value="ACP-like"/>
    <property type="match status" value="1"/>
</dbReference>
<name>A0ABD6VJG2_9GAMM</name>
<protein>
    <recommendedName>
        <fullName evidence="4">Carrier domain-containing protein</fullName>
    </recommendedName>
</protein>
<keyword evidence="2" id="KW-0596">Phosphopantetheine</keyword>
<proteinExistence type="predicted"/>
<dbReference type="PROSITE" id="PS00012">
    <property type="entry name" value="PHOSPHOPANTETHEINE"/>
    <property type="match status" value="1"/>
</dbReference>
<dbReference type="Pfam" id="PF00668">
    <property type="entry name" value="Condensation"/>
    <property type="match status" value="1"/>
</dbReference>
<dbReference type="InterPro" id="IPR036736">
    <property type="entry name" value="ACP-like_sf"/>
</dbReference>
<dbReference type="KEGG" id="pcv:BCS7_13560"/>
<dbReference type="InterPro" id="IPR009081">
    <property type="entry name" value="PP-bd_ACP"/>
</dbReference>
<dbReference type="RefSeq" id="WP_103157927.1">
    <property type="nucleotide sequence ID" value="NZ_JBEHEE010000017.1"/>
</dbReference>
<reference evidence="5 6" key="1">
    <citation type="submission" date="2017-01" db="EMBL/GenBank/DDBJ databases">
        <title>Comparative Genomics of 38 Pectobacterium strains comprising three species revealed the characteristics of Pectobacterium carotovorum.</title>
        <authorList>
            <person name="Xie H."/>
            <person name="Ma Y."/>
            <person name="Li X."/>
        </authorList>
    </citation>
    <scope>NUCLEOTIDE SEQUENCE [LARGE SCALE GENOMIC DNA]</scope>
    <source>
        <strain evidence="5 6">Q142</strain>
    </source>
</reference>
<accession>A0ABD6VJG2</accession>
<gene>
    <name evidence="5" type="ORF">BV926_20550</name>
</gene>
<dbReference type="InterPro" id="IPR045851">
    <property type="entry name" value="AMP-bd_C_sf"/>
</dbReference>
<dbReference type="NCBIfam" id="TIGR01733">
    <property type="entry name" value="AA-adenyl-dom"/>
    <property type="match status" value="1"/>
</dbReference>
<dbReference type="InterPro" id="IPR042099">
    <property type="entry name" value="ANL_N_sf"/>
</dbReference>
<dbReference type="Pfam" id="PF00550">
    <property type="entry name" value="PP-binding"/>
    <property type="match status" value="1"/>
</dbReference>
<comment type="caution">
    <text evidence="5">The sequence shown here is derived from an EMBL/GenBank/DDBJ whole genome shotgun (WGS) entry which is preliminary data.</text>
</comment>
<dbReference type="EMBL" id="MTAO01000022">
    <property type="protein sequence ID" value="POE23301.1"/>
    <property type="molecule type" value="Genomic_DNA"/>
</dbReference>
<dbReference type="Pfam" id="PF00501">
    <property type="entry name" value="AMP-binding"/>
    <property type="match status" value="1"/>
</dbReference>
<dbReference type="InterPro" id="IPR001242">
    <property type="entry name" value="Condensation_dom"/>
</dbReference>
<evidence type="ECO:0000256" key="3">
    <source>
        <dbReference type="ARBA" id="ARBA00022553"/>
    </source>
</evidence>
<dbReference type="PROSITE" id="PS50075">
    <property type="entry name" value="CARRIER"/>
    <property type="match status" value="1"/>
</dbReference>
<dbReference type="Gene3D" id="3.30.559.10">
    <property type="entry name" value="Chloramphenicol acetyltransferase-like domain"/>
    <property type="match status" value="1"/>
</dbReference>
<dbReference type="AlphaFoldDB" id="A0ABD6VJG2"/>
<evidence type="ECO:0000259" key="4">
    <source>
        <dbReference type="PROSITE" id="PS50075"/>
    </source>
</evidence>
<dbReference type="Proteomes" id="UP000237274">
    <property type="component" value="Unassembled WGS sequence"/>
</dbReference>